<keyword evidence="1" id="KW-0812">Transmembrane</keyword>
<dbReference type="Gene3D" id="6.10.340.10">
    <property type="match status" value="1"/>
</dbReference>
<dbReference type="EMBL" id="JAGIKT010000062">
    <property type="protein sequence ID" value="MBP0114348.1"/>
    <property type="molecule type" value="Genomic_DNA"/>
</dbReference>
<dbReference type="Proteomes" id="UP000669317">
    <property type="component" value="Unassembled WGS sequence"/>
</dbReference>
<keyword evidence="3" id="KW-1185">Reference proteome</keyword>
<reference evidence="2 3" key="1">
    <citation type="submission" date="2021-03" db="EMBL/GenBank/DDBJ databases">
        <title>Genome Sequence of Bradyrhizobium vignae strain ISRA400.</title>
        <authorList>
            <person name="Tisa L.S."/>
            <person name="Svistoonoff S."/>
            <person name="Hocher V."/>
            <person name="Fall S."/>
            <person name="Zaiya A."/>
            <person name="Naing D."/>
            <person name="Niang N."/>
            <person name="Diouf A."/>
            <person name="Dasylva M.C."/>
            <person name="Toure O."/>
            <person name="Gueye M."/>
            <person name="Gully D."/>
            <person name="Tisseyre P."/>
            <person name="Simpson S."/>
            <person name="Morris K."/>
            <person name="Thomas W.K."/>
        </authorList>
    </citation>
    <scope>NUCLEOTIDE SEQUENCE [LARGE SCALE GENOMIC DNA]</scope>
    <source>
        <strain evidence="2 3">ISRA400</strain>
    </source>
</reference>
<accession>A0ABS4A1T4</accession>
<sequence length="207" mass="23072">MRAVEHRVNELNQPQPAMLMLKMRRYESEFMLRGEGKDGDQLVDCEAEFETVLGQANLPPEVTSSILALIRAYKADFLALITRQTLRDPTTSSRSTSAFIHPMLMTIVAAADARSCLADAGADHIRRRSIWIIALTTTIVGLLAFLFDQRIAKTVASMTSAMRQLARGDSMSCCRAVGEKTTLGTWIKGLRCLSCELVKRRRPISMH</sequence>
<keyword evidence="1" id="KW-0472">Membrane</keyword>
<gene>
    <name evidence="2" type="ORF">JWS04_25340</name>
</gene>
<protein>
    <submittedName>
        <fullName evidence="2">Uncharacterized protein</fullName>
    </submittedName>
</protein>
<comment type="caution">
    <text evidence="2">The sequence shown here is derived from an EMBL/GenBank/DDBJ whole genome shotgun (WGS) entry which is preliminary data.</text>
</comment>
<name>A0ABS4A1T4_9BRAD</name>
<dbReference type="RefSeq" id="WP_209295958.1">
    <property type="nucleotide sequence ID" value="NZ_JAGIKT010000062.1"/>
</dbReference>
<evidence type="ECO:0000313" key="3">
    <source>
        <dbReference type="Proteomes" id="UP000669317"/>
    </source>
</evidence>
<feature type="transmembrane region" description="Helical" evidence="1">
    <location>
        <begin position="130"/>
        <end position="147"/>
    </location>
</feature>
<evidence type="ECO:0000256" key="1">
    <source>
        <dbReference type="SAM" id="Phobius"/>
    </source>
</evidence>
<organism evidence="2 3">
    <name type="scientific">Bradyrhizobium vignae</name>
    <dbReference type="NCBI Taxonomy" id="1549949"/>
    <lineage>
        <taxon>Bacteria</taxon>
        <taxon>Pseudomonadati</taxon>
        <taxon>Pseudomonadota</taxon>
        <taxon>Alphaproteobacteria</taxon>
        <taxon>Hyphomicrobiales</taxon>
        <taxon>Nitrobacteraceae</taxon>
        <taxon>Bradyrhizobium</taxon>
    </lineage>
</organism>
<evidence type="ECO:0000313" key="2">
    <source>
        <dbReference type="EMBL" id="MBP0114348.1"/>
    </source>
</evidence>
<keyword evidence="1" id="KW-1133">Transmembrane helix</keyword>
<proteinExistence type="predicted"/>